<dbReference type="InterPro" id="IPR036388">
    <property type="entry name" value="WH-like_DNA-bd_sf"/>
</dbReference>
<organism evidence="2 3">
    <name type="scientific">Litorihabitans aurantiacus</name>
    <dbReference type="NCBI Taxonomy" id="1930061"/>
    <lineage>
        <taxon>Bacteria</taxon>
        <taxon>Bacillati</taxon>
        <taxon>Actinomycetota</taxon>
        <taxon>Actinomycetes</taxon>
        <taxon>Micrococcales</taxon>
        <taxon>Beutenbergiaceae</taxon>
        <taxon>Litorihabitans</taxon>
    </lineage>
</organism>
<sequence length="277" mass="29861">MLITQLAASHGSTLTATDRRLVAALQNQPDRASFWLAQELTGPLGLHQSSATRLAQRLGFDGYPQLRDALREDYLAGDGPSQRLRGRLERHPEDDVLASFVSDEVAALEALRRHVTQADLDELADRVLAAREVLLFGQGNATVLVELLARRLDRFGLRTVRLTGSRRDLAERLSRLAGADLLLAFAFRRAPAALGPLLSVATAAGASTALVTDTVVWTAPRPDQIVAAPRGGADDFLSLTVPMAVANALVLTVARRADDGALHHLDRLGHLLDQLDA</sequence>
<evidence type="ECO:0000259" key="1">
    <source>
        <dbReference type="PROSITE" id="PS51071"/>
    </source>
</evidence>
<dbReference type="GO" id="GO:0003700">
    <property type="term" value="F:DNA-binding transcription factor activity"/>
    <property type="evidence" value="ECO:0007669"/>
    <property type="project" value="InterPro"/>
</dbReference>
<dbReference type="GO" id="GO:0003677">
    <property type="term" value="F:DNA binding"/>
    <property type="evidence" value="ECO:0007669"/>
    <property type="project" value="InterPro"/>
</dbReference>
<dbReference type="GO" id="GO:1901135">
    <property type="term" value="P:carbohydrate derivative metabolic process"/>
    <property type="evidence" value="ECO:0007669"/>
    <property type="project" value="InterPro"/>
</dbReference>
<comment type="caution">
    <text evidence="2">The sequence shown here is derived from an EMBL/GenBank/DDBJ whole genome shotgun (WGS) entry which is preliminary data.</text>
</comment>
<gene>
    <name evidence="2" type="ORF">GCM10025875_20500</name>
</gene>
<dbReference type="EMBL" id="BSUM01000001">
    <property type="protein sequence ID" value="GMA32058.1"/>
    <property type="molecule type" value="Genomic_DNA"/>
</dbReference>
<name>A0AA37XF17_9MICO</name>
<dbReference type="GO" id="GO:0097367">
    <property type="term" value="F:carbohydrate derivative binding"/>
    <property type="evidence" value="ECO:0007669"/>
    <property type="project" value="InterPro"/>
</dbReference>
<protein>
    <submittedName>
        <fullName evidence="2">RpiR family transcriptional regulator</fullName>
    </submittedName>
</protein>
<reference evidence="2" key="2">
    <citation type="submission" date="2023-02" db="EMBL/GenBank/DDBJ databases">
        <authorList>
            <person name="Sun Q."/>
            <person name="Mori K."/>
        </authorList>
    </citation>
    <scope>NUCLEOTIDE SEQUENCE</scope>
    <source>
        <strain evidence="2">NBRC 112290</strain>
    </source>
</reference>
<dbReference type="Gene3D" id="1.10.10.10">
    <property type="entry name" value="Winged helix-like DNA-binding domain superfamily/Winged helix DNA-binding domain"/>
    <property type="match status" value="1"/>
</dbReference>
<proteinExistence type="predicted"/>
<dbReference type="PANTHER" id="PTHR30514:SF18">
    <property type="entry name" value="RPIR-FAMILY TRANSCRIPTIONAL REGULATOR"/>
    <property type="match status" value="1"/>
</dbReference>
<dbReference type="RefSeq" id="WP_284250768.1">
    <property type="nucleotide sequence ID" value="NZ_BSUM01000001.1"/>
</dbReference>
<feature type="domain" description="HTH rpiR-type" evidence="1">
    <location>
        <begin position="1"/>
        <end position="77"/>
    </location>
</feature>
<dbReference type="AlphaFoldDB" id="A0AA37XF17"/>
<dbReference type="Proteomes" id="UP001157161">
    <property type="component" value="Unassembled WGS sequence"/>
</dbReference>
<dbReference type="InterPro" id="IPR046348">
    <property type="entry name" value="SIS_dom_sf"/>
</dbReference>
<dbReference type="PANTHER" id="PTHR30514">
    <property type="entry name" value="GLUCOKINASE"/>
    <property type="match status" value="1"/>
</dbReference>
<dbReference type="PROSITE" id="PS51071">
    <property type="entry name" value="HTH_RPIR"/>
    <property type="match status" value="1"/>
</dbReference>
<keyword evidence="3" id="KW-1185">Reference proteome</keyword>
<dbReference type="InterPro" id="IPR000281">
    <property type="entry name" value="HTH_RpiR"/>
</dbReference>
<dbReference type="InterPro" id="IPR047640">
    <property type="entry name" value="RpiR-like"/>
</dbReference>
<accession>A0AA37XF17</accession>
<evidence type="ECO:0000313" key="2">
    <source>
        <dbReference type="EMBL" id="GMA32058.1"/>
    </source>
</evidence>
<dbReference type="SUPFAM" id="SSF53697">
    <property type="entry name" value="SIS domain"/>
    <property type="match status" value="1"/>
</dbReference>
<dbReference type="Gene3D" id="3.40.50.10490">
    <property type="entry name" value="Glucose-6-phosphate isomerase like protein, domain 1"/>
    <property type="match status" value="1"/>
</dbReference>
<dbReference type="Pfam" id="PF01418">
    <property type="entry name" value="HTH_6"/>
    <property type="match status" value="1"/>
</dbReference>
<evidence type="ECO:0000313" key="3">
    <source>
        <dbReference type="Proteomes" id="UP001157161"/>
    </source>
</evidence>
<dbReference type="InterPro" id="IPR009057">
    <property type="entry name" value="Homeodomain-like_sf"/>
</dbReference>
<dbReference type="SUPFAM" id="SSF46689">
    <property type="entry name" value="Homeodomain-like"/>
    <property type="match status" value="1"/>
</dbReference>
<reference evidence="2" key="1">
    <citation type="journal article" date="2014" name="Int. J. Syst. Evol. Microbiol.">
        <title>Complete genome sequence of Corynebacterium casei LMG S-19264T (=DSM 44701T), isolated from a smear-ripened cheese.</title>
        <authorList>
            <consortium name="US DOE Joint Genome Institute (JGI-PGF)"/>
            <person name="Walter F."/>
            <person name="Albersmeier A."/>
            <person name="Kalinowski J."/>
            <person name="Ruckert C."/>
        </authorList>
    </citation>
    <scope>NUCLEOTIDE SEQUENCE</scope>
    <source>
        <strain evidence="2">NBRC 112290</strain>
    </source>
</reference>